<keyword evidence="1" id="KW-1133">Transmembrane helix</keyword>
<keyword evidence="1" id="KW-0812">Transmembrane</keyword>
<feature type="transmembrane region" description="Helical" evidence="1">
    <location>
        <begin position="43"/>
        <end position="61"/>
    </location>
</feature>
<organism evidence="2 3">
    <name type="scientific">Kipferlia bialata</name>
    <dbReference type="NCBI Taxonomy" id="797122"/>
    <lineage>
        <taxon>Eukaryota</taxon>
        <taxon>Metamonada</taxon>
        <taxon>Carpediemonas-like organisms</taxon>
        <taxon>Kipferlia</taxon>
    </lineage>
</organism>
<dbReference type="AlphaFoldDB" id="A0A9K3CRU5"/>
<proteinExistence type="predicted"/>
<reference evidence="2 3" key="1">
    <citation type="journal article" date="2018" name="PLoS ONE">
        <title>The draft genome of Kipferlia bialata reveals reductive genome evolution in fornicate parasites.</title>
        <authorList>
            <person name="Tanifuji G."/>
            <person name="Takabayashi S."/>
            <person name="Kume K."/>
            <person name="Takagi M."/>
            <person name="Nakayama T."/>
            <person name="Kamikawa R."/>
            <person name="Inagaki Y."/>
            <person name="Hashimoto T."/>
        </authorList>
    </citation>
    <scope>NUCLEOTIDE SEQUENCE [LARGE SCALE GENOMIC DNA]</scope>
    <source>
        <strain evidence="2">NY0173</strain>
    </source>
</reference>
<keyword evidence="3" id="KW-1185">Reference proteome</keyword>
<dbReference type="Proteomes" id="UP000265618">
    <property type="component" value="Unassembled WGS sequence"/>
</dbReference>
<accession>A0A9K3CRU5</accession>
<name>A0A9K3CRU5_9EUKA</name>
<evidence type="ECO:0000313" key="3">
    <source>
        <dbReference type="Proteomes" id="UP000265618"/>
    </source>
</evidence>
<dbReference type="EMBL" id="BDIP01000335">
    <property type="protein sequence ID" value="GIQ81218.1"/>
    <property type="molecule type" value="Genomic_DNA"/>
</dbReference>
<protein>
    <submittedName>
        <fullName evidence="2">Uncharacterized protein</fullName>
    </submittedName>
</protein>
<evidence type="ECO:0000313" key="2">
    <source>
        <dbReference type="EMBL" id="GIQ81218.1"/>
    </source>
</evidence>
<sequence length="66" mass="7365">MWTRYVDFSNQTLLFGLGFMLPCSLVAVLFTAEVTSRLGEQRINMAIAGSVLFVGTVATVFKRIYL</sequence>
<gene>
    <name evidence="2" type="ORF">KIPB_002142</name>
</gene>
<feature type="transmembrane region" description="Helical" evidence="1">
    <location>
        <begin position="12"/>
        <end position="31"/>
    </location>
</feature>
<comment type="caution">
    <text evidence="2">The sequence shown here is derived from an EMBL/GenBank/DDBJ whole genome shotgun (WGS) entry which is preliminary data.</text>
</comment>
<keyword evidence="1" id="KW-0472">Membrane</keyword>
<evidence type="ECO:0000256" key="1">
    <source>
        <dbReference type="SAM" id="Phobius"/>
    </source>
</evidence>